<accession>A0A9W6R1Y9</accession>
<dbReference type="Proteomes" id="UP001165136">
    <property type="component" value="Unassembled WGS sequence"/>
</dbReference>
<keyword evidence="2" id="KW-0472">Membrane</keyword>
<feature type="compositionally biased region" description="Low complexity" evidence="1">
    <location>
        <begin position="28"/>
        <end position="44"/>
    </location>
</feature>
<evidence type="ECO:0008006" key="5">
    <source>
        <dbReference type="Google" id="ProtNLM"/>
    </source>
</evidence>
<sequence>MSYPPQPGQPQSDPYGRQGLYGQQPNAGGFPPQQQYGHQPYPGGYPQGQFGGYGGPQPPKKKTGLWVGLGILAVAVAAFLITGLAAPGFLLSKDDNGNNQAAPGGLGGTSGQPGSSPQATVQAMLTALNAKDTATLTSMKCADASSSVQAGIDDIDAVERFEMGPPGTETPTSYEQTLMVTAGGRTAPYTGTLAKEGGKWCWQGLKSGSSSSSSRTRSSS</sequence>
<comment type="caution">
    <text evidence="3">The sequence shown here is derived from an EMBL/GenBank/DDBJ whole genome shotgun (WGS) entry which is preliminary data.</text>
</comment>
<evidence type="ECO:0000313" key="4">
    <source>
        <dbReference type="Proteomes" id="UP001165136"/>
    </source>
</evidence>
<protein>
    <recommendedName>
        <fullName evidence="5">DUF4878 domain-containing protein</fullName>
    </recommendedName>
</protein>
<proteinExistence type="predicted"/>
<dbReference type="AlphaFoldDB" id="A0A9W6R1Y9"/>
<organism evidence="3 4">
    <name type="scientific">Amycolatopsis taiwanensis</name>
    <dbReference type="NCBI Taxonomy" id="342230"/>
    <lineage>
        <taxon>Bacteria</taxon>
        <taxon>Bacillati</taxon>
        <taxon>Actinomycetota</taxon>
        <taxon>Actinomycetes</taxon>
        <taxon>Pseudonocardiales</taxon>
        <taxon>Pseudonocardiaceae</taxon>
        <taxon>Amycolatopsis</taxon>
    </lineage>
</organism>
<keyword evidence="2" id="KW-1133">Transmembrane helix</keyword>
<dbReference type="RefSeq" id="WP_285486997.1">
    <property type="nucleotide sequence ID" value="NZ_BSTI01000005.1"/>
</dbReference>
<feature type="region of interest" description="Disordered" evidence="1">
    <location>
        <begin position="1"/>
        <end position="57"/>
    </location>
</feature>
<reference evidence="3" key="1">
    <citation type="submission" date="2023-03" db="EMBL/GenBank/DDBJ databases">
        <title>Amycolatopsis taiwanensis NBRC 103393.</title>
        <authorList>
            <person name="Ichikawa N."/>
            <person name="Sato H."/>
            <person name="Tonouchi N."/>
        </authorList>
    </citation>
    <scope>NUCLEOTIDE SEQUENCE</scope>
    <source>
        <strain evidence="3">NBRC 103393</strain>
    </source>
</reference>
<gene>
    <name evidence="3" type="ORF">Atai01_26740</name>
</gene>
<evidence type="ECO:0000313" key="3">
    <source>
        <dbReference type="EMBL" id="GLY66055.1"/>
    </source>
</evidence>
<evidence type="ECO:0000256" key="2">
    <source>
        <dbReference type="SAM" id="Phobius"/>
    </source>
</evidence>
<keyword evidence="4" id="KW-1185">Reference proteome</keyword>
<keyword evidence="2" id="KW-0812">Transmembrane</keyword>
<feature type="compositionally biased region" description="Gly residues" evidence="1">
    <location>
        <begin position="45"/>
        <end position="55"/>
    </location>
</feature>
<feature type="transmembrane region" description="Helical" evidence="2">
    <location>
        <begin position="65"/>
        <end position="91"/>
    </location>
</feature>
<evidence type="ECO:0000256" key="1">
    <source>
        <dbReference type="SAM" id="MobiDB-lite"/>
    </source>
</evidence>
<name>A0A9W6R1Y9_9PSEU</name>
<dbReference type="EMBL" id="BSTI01000005">
    <property type="protein sequence ID" value="GLY66055.1"/>
    <property type="molecule type" value="Genomic_DNA"/>
</dbReference>